<name>A0ABD4T4Z6_9CYAN</name>
<dbReference type="InterPro" id="IPR000064">
    <property type="entry name" value="NLP_P60_dom"/>
</dbReference>
<evidence type="ECO:0000256" key="3">
    <source>
        <dbReference type="ARBA" id="ARBA00022801"/>
    </source>
</evidence>
<dbReference type="GO" id="GO:0008234">
    <property type="term" value="F:cysteine-type peptidase activity"/>
    <property type="evidence" value="ECO:0007669"/>
    <property type="project" value="UniProtKB-KW"/>
</dbReference>
<keyword evidence="7" id="KW-1185">Reference proteome</keyword>
<keyword evidence="2" id="KW-0645">Protease</keyword>
<dbReference type="Gene3D" id="3.90.1720.10">
    <property type="entry name" value="endopeptidase domain like (from Nostoc punctiforme)"/>
    <property type="match status" value="1"/>
</dbReference>
<gene>
    <name evidence="6" type="ORF">QQ91_0011415</name>
</gene>
<dbReference type="EMBL" id="JTHE03000061">
    <property type="protein sequence ID" value="MCM1983425.1"/>
    <property type="molecule type" value="Genomic_DNA"/>
</dbReference>
<organism evidence="6 7">
    <name type="scientific">Lyngbya confervoides BDU141951</name>
    <dbReference type="NCBI Taxonomy" id="1574623"/>
    <lineage>
        <taxon>Bacteria</taxon>
        <taxon>Bacillati</taxon>
        <taxon>Cyanobacteriota</taxon>
        <taxon>Cyanophyceae</taxon>
        <taxon>Oscillatoriophycideae</taxon>
        <taxon>Oscillatoriales</taxon>
        <taxon>Microcoleaceae</taxon>
        <taxon>Lyngbya</taxon>
    </lineage>
</organism>
<keyword evidence="3" id="KW-0378">Hydrolase</keyword>
<reference evidence="6 7" key="1">
    <citation type="journal article" date="2015" name="Genome Announc.">
        <title>Draft Genome Sequence of Filamentous Marine Cyanobacterium Lyngbya confervoides Strain BDU141951.</title>
        <authorList>
            <person name="Chandrababunaidu M.M."/>
            <person name="Sen D."/>
            <person name="Tripathy S."/>
        </authorList>
    </citation>
    <scope>NUCLEOTIDE SEQUENCE [LARGE SCALE GENOMIC DNA]</scope>
    <source>
        <strain evidence="6 7">BDU141951</strain>
    </source>
</reference>
<evidence type="ECO:0000259" key="5">
    <source>
        <dbReference type="PROSITE" id="PS51935"/>
    </source>
</evidence>
<protein>
    <submittedName>
        <fullName evidence="6">C40 family peptidase</fullName>
    </submittedName>
</protein>
<dbReference type="InterPro" id="IPR041382">
    <property type="entry name" value="SH3_16"/>
</dbReference>
<feature type="domain" description="NlpC/P60" evidence="5">
    <location>
        <begin position="116"/>
        <end position="257"/>
    </location>
</feature>
<dbReference type="Pfam" id="PF18348">
    <property type="entry name" value="SH3_16"/>
    <property type="match status" value="1"/>
</dbReference>
<dbReference type="Gene3D" id="2.30.30.40">
    <property type="entry name" value="SH3 Domains"/>
    <property type="match status" value="1"/>
</dbReference>
<dbReference type="PANTHER" id="PTHR47053">
    <property type="entry name" value="MUREIN DD-ENDOPEPTIDASE MEPH-RELATED"/>
    <property type="match status" value="1"/>
</dbReference>
<dbReference type="Pfam" id="PF00877">
    <property type="entry name" value="NLPC_P60"/>
    <property type="match status" value="1"/>
</dbReference>
<evidence type="ECO:0000313" key="7">
    <source>
        <dbReference type="Proteomes" id="UP000031561"/>
    </source>
</evidence>
<dbReference type="AlphaFoldDB" id="A0ABD4T4Z6"/>
<evidence type="ECO:0000313" key="6">
    <source>
        <dbReference type="EMBL" id="MCM1983425.1"/>
    </source>
</evidence>
<evidence type="ECO:0000256" key="4">
    <source>
        <dbReference type="ARBA" id="ARBA00022807"/>
    </source>
</evidence>
<dbReference type="PROSITE" id="PS51935">
    <property type="entry name" value="NLPC_P60"/>
    <property type="match status" value="1"/>
</dbReference>
<comment type="similarity">
    <text evidence="1">Belongs to the peptidase C40 family.</text>
</comment>
<sequence>MSVPSMISIETLRTVHPSASVTAEDPGYDPEYELVQPLNLYDSPQLTRLATQAIAGRHLRLRWSDLPEPLTPQISAIPVRLCEDDYPGWLNPRDLGSLIPCALAYHPVPLDAATIQARIPAVIDYTHQAMAVENEYLWGGTLGPNFDCSGLVQRAFGSQGIWLPRDAYQQEAFSSALPHSAPSPQAMVELLVPGDLIFFGTPAKATHVALYLGQGRYIHSSGKDQGRNRIGIDSLVQLDHPVSQTYHRQFRGAGRVVESYRGNQPWVVQS</sequence>
<dbReference type="RefSeq" id="WP_250833335.1">
    <property type="nucleotide sequence ID" value="NZ_JTHE03000061.1"/>
</dbReference>
<dbReference type="InterPro" id="IPR051202">
    <property type="entry name" value="Peptidase_C40"/>
</dbReference>
<evidence type="ECO:0000256" key="2">
    <source>
        <dbReference type="ARBA" id="ARBA00022670"/>
    </source>
</evidence>
<dbReference type="GO" id="GO:0006508">
    <property type="term" value="P:proteolysis"/>
    <property type="evidence" value="ECO:0007669"/>
    <property type="project" value="UniProtKB-KW"/>
</dbReference>
<dbReference type="SUPFAM" id="SSF54001">
    <property type="entry name" value="Cysteine proteinases"/>
    <property type="match status" value="1"/>
</dbReference>
<dbReference type="PANTHER" id="PTHR47053:SF1">
    <property type="entry name" value="MUREIN DD-ENDOPEPTIDASE MEPH-RELATED"/>
    <property type="match status" value="1"/>
</dbReference>
<dbReference type="SUPFAM" id="SSF82057">
    <property type="entry name" value="Prokaryotic SH3-related domain"/>
    <property type="match status" value="1"/>
</dbReference>
<evidence type="ECO:0000256" key="1">
    <source>
        <dbReference type="ARBA" id="ARBA00007074"/>
    </source>
</evidence>
<dbReference type="Proteomes" id="UP000031561">
    <property type="component" value="Unassembled WGS sequence"/>
</dbReference>
<dbReference type="InterPro" id="IPR038765">
    <property type="entry name" value="Papain-like_cys_pep_sf"/>
</dbReference>
<comment type="caution">
    <text evidence="6">The sequence shown here is derived from an EMBL/GenBank/DDBJ whole genome shotgun (WGS) entry which is preliminary data.</text>
</comment>
<accession>A0ABD4T4Z6</accession>
<keyword evidence="4" id="KW-0788">Thiol protease</keyword>
<proteinExistence type="inferred from homology"/>